<evidence type="ECO:0000313" key="1">
    <source>
        <dbReference type="EMBL" id="GIO26371.1"/>
    </source>
</evidence>
<dbReference type="AlphaFoldDB" id="A0A919X6D6"/>
<reference evidence="1" key="1">
    <citation type="submission" date="2021-03" db="EMBL/GenBank/DDBJ databases">
        <title>Antimicrobial resistance genes in bacteria isolated from Japanese honey, and their potential for conferring macrolide and lincosamide resistance in the American foulbrood pathogen Paenibacillus larvae.</title>
        <authorList>
            <person name="Okamoto M."/>
            <person name="Kumagai M."/>
            <person name="Kanamori H."/>
            <person name="Takamatsu D."/>
        </authorList>
    </citation>
    <scope>NUCLEOTIDE SEQUENCE</scope>
    <source>
        <strain evidence="1">J43TS3</strain>
    </source>
</reference>
<name>A0A919X6D6_9BACI</name>
<dbReference type="Proteomes" id="UP000676917">
    <property type="component" value="Unassembled WGS sequence"/>
</dbReference>
<accession>A0A919X6D6</accession>
<evidence type="ECO:0008006" key="3">
    <source>
        <dbReference type="Google" id="ProtNLM"/>
    </source>
</evidence>
<keyword evidence="2" id="KW-1185">Reference proteome</keyword>
<proteinExistence type="predicted"/>
<protein>
    <recommendedName>
        <fullName evidence="3">WYL domain-containing protein</fullName>
    </recommendedName>
</protein>
<gene>
    <name evidence="1" type="ORF">J43TS3_09820</name>
</gene>
<evidence type="ECO:0000313" key="2">
    <source>
        <dbReference type="Proteomes" id="UP000676917"/>
    </source>
</evidence>
<organism evidence="1 2">
    <name type="scientific">Ornithinibacillus bavariensis</name>
    <dbReference type="NCBI Taxonomy" id="545502"/>
    <lineage>
        <taxon>Bacteria</taxon>
        <taxon>Bacillati</taxon>
        <taxon>Bacillota</taxon>
        <taxon>Bacilli</taxon>
        <taxon>Bacillales</taxon>
        <taxon>Bacillaceae</taxon>
        <taxon>Ornithinibacillus</taxon>
    </lineage>
</organism>
<comment type="caution">
    <text evidence="1">The sequence shown here is derived from an EMBL/GenBank/DDBJ whole genome shotgun (WGS) entry which is preliminary data.</text>
</comment>
<sequence length="71" mass="8309">MKGLFQQSIDNKEKIVIFYIDNNNNVTQRFIRVISMNGNTIVAFCYWRKKVRTFKLENILSAGPNRKRVGA</sequence>
<dbReference type="EMBL" id="BORP01000001">
    <property type="protein sequence ID" value="GIO26371.1"/>
    <property type="molecule type" value="Genomic_DNA"/>
</dbReference>